<keyword evidence="4" id="KW-1185">Reference proteome</keyword>
<dbReference type="AlphaFoldDB" id="A0A975FAJ3"/>
<evidence type="ECO:0000256" key="1">
    <source>
        <dbReference type="SAM" id="SignalP"/>
    </source>
</evidence>
<dbReference type="EMBL" id="CP072793">
    <property type="protein sequence ID" value="QTR54009.1"/>
    <property type="molecule type" value="Genomic_DNA"/>
</dbReference>
<feature type="domain" description="C-type lectin" evidence="2">
    <location>
        <begin position="217"/>
        <end position="347"/>
    </location>
</feature>
<gene>
    <name evidence="3" type="ORF">J9260_02660</name>
</gene>
<reference evidence="3" key="1">
    <citation type="submission" date="2021-04" db="EMBL/GenBank/DDBJ databases">
        <title>Genomics, taxonomy and metabolism of representatives of sulfur bacteria of the genus Thiothrix: Thiothrix fructosivorans QT, Thiothrix unzii A1T and three new species, Thiothrix subterranea sp. nov., Thiothrix litoralis sp. nov. and 'Candidatus Thiothrix anitrata' sp. nov.</title>
        <authorList>
            <person name="Ravin N.V."/>
            <person name="Smolyakov D."/>
            <person name="Rudenko T.S."/>
            <person name="Mardanov A.V."/>
            <person name="Beletsky A.V."/>
            <person name="Markov N.D."/>
            <person name="Fomenkov A.I."/>
            <person name="Roberts R.J."/>
            <person name="Karnachuk O.V."/>
            <person name="Novikov A."/>
            <person name="Grabovich M.Y."/>
        </authorList>
    </citation>
    <scope>NUCLEOTIDE SEQUENCE</scope>
    <source>
        <strain evidence="3">A1</strain>
    </source>
</reference>
<dbReference type="Proteomes" id="UP000672009">
    <property type="component" value="Chromosome"/>
</dbReference>
<feature type="signal peptide" evidence="1">
    <location>
        <begin position="1"/>
        <end position="22"/>
    </location>
</feature>
<evidence type="ECO:0000313" key="3">
    <source>
        <dbReference type="EMBL" id="QTR54009.1"/>
    </source>
</evidence>
<dbReference type="SUPFAM" id="SSF56436">
    <property type="entry name" value="C-type lectin-like"/>
    <property type="match status" value="1"/>
</dbReference>
<keyword evidence="1" id="KW-0732">Signal</keyword>
<protein>
    <recommendedName>
        <fullName evidence="2">C-type lectin domain-containing protein</fullName>
    </recommendedName>
</protein>
<name>A0A975FAJ3_9GAMM</name>
<feature type="chain" id="PRO_5037938240" description="C-type lectin domain-containing protein" evidence="1">
    <location>
        <begin position="23"/>
        <end position="473"/>
    </location>
</feature>
<proteinExistence type="predicted"/>
<evidence type="ECO:0000313" key="4">
    <source>
        <dbReference type="Proteomes" id="UP000672009"/>
    </source>
</evidence>
<dbReference type="InterPro" id="IPR016187">
    <property type="entry name" value="CTDL_fold"/>
</dbReference>
<organism evidence="3 4">
    <name type="scientific">Thiothrix unzii</name>
    <dbReference type="NCBI Taxonomy" id="111769"/>
    <lineage>
        <taxon>Bacteria</taxon>
        <taxon>Pseudomonadati</taxon>
        <taxon>Pseudomonadota</taxon>
        <taxon>Gammaproteobacteria</taxon>
        <taxon>Thiotrichales</taxon>
        <taxon>Thiotrichaceae</taxon>
        <taxon>Thiothrix</taxon>
    </lineage>
</organism>
<dbReference type="KEGG" id="tun:J9260_02660"/>
<evidence type="ECO:0000259" key="2">
    <source>
        <dbReference type="PROSITE" id="PS50041"/>
    </source>
</evidence>
<dbReference type="InterPro" id="IPR016186">
    <property type="entry name" value="C-type_lectin-like/link_sf"/>
</dbReference>
<dbReference type="InterPro" id="IPR001304">
    <property type="entry name" value="C-type_lectin-like"/>
</dbReference>
<dbReference type="Gene3D" id="3.10.100.10">
    <property type="entry name" value="Mannose-Binding Protein A, subunit A"/>
    <property type="match status" value="1"/>
</dbReference>
<dbReference type="PROSITE" id="PS50041">
    <property type="entry name" value="C_TYPE_LECTIN_2"/>
    <property type="match status" value="1"/>
</dbReference>
<dbReference type="RefSeq" id="WP_210219515.1">
    <property type="nucleotide sequence ID" value="NZ_CP072793.1"/>
</dbReference>
<sequence>MFKLKPLASAITLSLVTGIAVAAAPGGAILQNKVIATYSDIGGKTYSAESNIVEISIREVRKATLTITQGAEQQVAMIPSSKVYSVHTLTNNGNVSETFALAAANLTDGVDTLDATAVKIYLDANGNGVLDSGETTPITSTTLAAGASAKLIVESVLPAAIAVDDVLKVSLDATDSKGNTASSTSADGSPDLTDNTATITFKDTNVDFTPVIWEQAAGGNCHAYGVVKKNLSWWDSLADSDKYIYNGKRGRLVTIASAQENAFVLNVAKAQNSGTLFIGGGRKVGGGAFFWAKPGVAQAAWDEPFAYTNWSTAQPDNSAGAEAQTEMYTDGRWNDIASSANKGYLIEFEIDCPLPSVAVELEGAKDVACDGEADGAFGTERLAEMDSGQCAILRTRATNGGKSLAKGVDLHYSLPQYASYVANSLTFGGAAKTDAAGDDEGKYDATLKKIMVNAGDLAVGATSPNAQFSVKID</sequence>
<accession>A0A975FAJ3</accession>
<dbReference type="Pfam" id="PF00059">
    <property type="entry name" value="Lectin_C"/>
    <property type="match status" value="1"/>
</dbReference>